<reference evidence="2 3" key="1">
    <citation type="submission" date="2021-03" db="EMBL/GenBank/DDBJ databases">
        <title>Sequencing the genomes of 1000 actinobacteria strains.</title>
        <authorList>
            <person name="Klenk H.-P."/>
        </authorList>
    </citation>
    <scope>NUCLEOTIDE SEQUENCE [LARGE SCALE GENOMIC DNA]</scope>
    <source>
        <strain evidence="2 3">DSM 20168</strain>
    </source>
</reference>
<dbReference type="RefSeq" id="WP_188947724.1">
    <property type="nucleotide sequence ID" value="NZ_BMPH01000003.1"/>
</dbReference>
<feature type="region of interest" description="Disordered" evidence="1">
    <location>
        <begin position="128"/>
        <end position="168"/>
    </location>
</feature>
<accession>A0ABS4XR63</accession>
<proteinExistence type="predicted"/>
<gene>
    <name evidence="2" type="ORF">JOF39_002043</name>
</gene>
<organism evidence="2 3">
    <name type="scientific">Glutamicibacter protophormiae</name>
    <name type="common">Brevibacterium protophormiae</name>
    <dbReference type="NCBI Taxonomy" id="37930"/>
    <lineage>
        <taxon>Bacteria</taxon>
        <taxon>Bacillati</taxon>
        <taxon>Actinomycetota</taxon>
        <taxon>Actinomycetes</taxon>
        <taxon>Micrococcales</taxon>
        <taxon>Micrococcaceae</taxon>
        <taxon>Glutamicibacter</taxon>
    </lineage>
</organism>
<protein>
    <submittedName>
        <fullName evidence="2">Uncharacterized protein</fullName>
    </submittedName>
</protein>
<evidence type="ECO:0000313" key="2">
    <source>
        <dbReference type="EMBL" id="MBP2398962.1"/>
    </source>
</evidence>
<comment type="caution">
    <text evidence="2">The sequence shown here is derived from an EMBL/GenBank/DDBJ whole genome shotgun (WGS) entry which is preliminary data.</text>
</comment>
<keyword evidence="3" id="KW-1185">Reference proteome</keyword>
<name>A0ABS4XR63_GLUPR</name>
<evidence type="ECO:0000313" key="3">
    <source>
        <dbReference type="Proteomes" id="UP001195422"/>
    </source>
</evidence>
<sequence>MEISPEKCAEFVSQQAAWDIEGINMAVAVLMDDSTMESTSYSVAGYEDTAKLDQITKQVKNKDLQGCDKIGMTVQGQNAEVGVKILDASSEADLTYATSNTTKLNGTDVPGGGSYQMQGLVGKQRSLGIHDRNRRGVRSRRAQEAHRRAQQGRRRGQGDSQVARLETP</sequence>
<evidence type="ECO:0000256" key="1">
    <source>
        <dbReference type="SAM" id="MobiDB-lite"/>
    </source>
</evidence>
<dbReference type="Proteomes" id="UP001195422">
    <property type="component" value="Unassembled WGS sequence"/>
</dbReference>
<dbReference type="EMBL" id="JAGIOJ010000001">
    <property type="protein sequence ID" value="MBP2398962.1"/>
    <property type="molecule type" value="Genomic_DNA"/>
</dbReference>